<feature type="transmembrane region" description="Helical" evidence="2">
    <location>
        <begin position="23"/>
        <end position="44"/>
    </location>
</feature>
<dbReference type="EMBL" id="WXYQ01000001">
    <property type="protein sequence ID" value="NBG94158.1"/>
    <property type="molecule type" value="Genomic_DNA"/>
</dbReference>
<evidence type="ECO:0000313" key="3">
    <source>
        <dbReference type="EMBL" id="NBG94158.1"/>
    </source>
</evidence>
<keyword evidence="4" id="KW-1185">Reference proteome</keyword>
<proteinExistence type="predicted"/>
<dbReference type="AlphaFoldDB" id="A0A845Q5K2"/>
<comment type="caution">
    <text evidence="3">The sequence shown here is derived from an EMBL/GenBank/DDBJ whole genome shotgun (WGS) entry which is preliminary data.</text>
</comment>
<gene>
    <name evidence="3" type="ORF">GTQ45_00260</name>
</gene>
<organism evidence="3 4">
    <name type="scientific">Pyruvatibacter mobilis</name>
    <dbReference type="NCBI Taxonomy" id="1712261"/>
    <lineage>
        <taxon>Bacteria</taxon>
        <taxon>Pseudomonadati</taxon>
        <taxon>Pseudomonadota</taxon>
        <taxon>Alphaproteobacteria</taxon>
        <taxon>Hyphomicrobiales</taxon>
        <taxon>Parvibaculaceae</taxon>
        <taxon>Pyruvatibacter</taxon>
    </lineage>
</organism>
<keyword evidence="2 3" id="KW-0812">Transmembrane</keyword>
<feature type="compositionally biased region" description="Basic and acidic residues" evidence="1">
    <location>
        <begin position="168"/>
        <end position="178"/>
    </location>
</feature>
<keyword evidence="2" id="KW-0472">Membrane</keyword>
<sequence>MYNAEKPSPEELPSTAQLLRSTAISVAAAVFILITIILPAEYAIDPTRIGRLLGLTEMGEIKQQLADEAERDRSSSLSQDPGALVTAGLFGSAVSTLLTSVFGALVDEAHAQETQGEWRDELSFTLAPGEGIEWKLMMNAGDIAQFRWETAGGRINFSLHGDGTGPDSGEKTTYEEGRGSTSESGEIVAAFTGAHGWFWRNRDRQDVTVTLRLDGTYSELKRTY</sequence>
<protein>
    <submittedName>
        <fullName evidence="3">Transmembrane anchor protein</fullName>
    </submittedName>
</protein>
<evidence type="ECO:0000256" key="2">
    <source>
        <dbReference type="SAM" id="Phobius"/>
    </source>
</evidence>
<evidence type="ECO:0000313" key="4">
    <source>
        <dbReference type="Proteomes" id="UP000470384"/>
    </source>
</evidence>
<feature type="region of interest" description="Disordered" evidence="1">
    <location>
        <begin position="158"/>
        <end position="183"/>
    </location>
</feature>
<accession>A0A845Q5K2</accession>
<evidence type="ECO:0000256" key="1">
    <source>
        <dbReference type="SAM" id="MobiDB-lite"/>
    </source>
</evidence>
<dbReference type="Proteomes" id="UP000470384">
    <property type="component" value="Unassembled WGS sequence"/>
</dbReference>
<dbReference type="RefSeq" id="WP_160586316.1">
    <property type="nucleotide sequence ID" value="NZ_BMHN01000001.1"/>
</dbReference>
<name>A0A845Q5K2_9HYPH</name>
<keyword evidence="2" id="KW-1133">Transmembrane helix</keyword>
<reference evidence="3 4" key="1">
    <citation type="journal article" date="2016" name="Int. J. Syst. Evol. Microbiol.">
        <title>Pyruvatibacter mobilis gen. nov., sp. nov., a marine bacterium from the culture broth of Picochlorum sp. 122.</title>
        <authorList>
            <person name="Wang G."/>
            <person name="Tang M."/>
            <person name="Wu H."/>
            <person name="Dai S."/>
            <person name="Li T."/>
            <person name="Chen C."/>
            <person name="He H."/>
            <person name="Fan J."/>
            <person name="Xiang W."/>
            <person name="Li X."/>
        </authorList>
    </citation>
    <scope>NUCLEOTIDE SEQUENCE [LARGE SCALE GENOMIC DNA]</scope>
    <source>
        <strain evidence="3 4">GYP-11</strain>
    </source>
</reference>
<dbReference type="OrthoDB" id="952847at2"/>
<dbReference type="GeneID" id="300656213"/>